<proteinExistence type="predicted"/>
<comment type="caution">
    <text evidence="6">The sequence shown here is derived from an EMBL/GenBank/DDBJ whole genome shotgun (WGS) entry which is preliminary data.</text>
</comment>
<dbReference type="CDD" id="cd00067">
    <property type="entry name" value="GAL4"/>
    <property type="match status" value="1"/>
</dbReference>
<dbReference type="Gene3D" id="4.10.240.10">
    <property type="entry name" value="Zn(2)-C6 fungal-type DNA-binding domain"/>
    <property type="match status" value="1"/>
</dbReference>
<dbReference type="PANTHER" id="PTHR47840:SF1">
    <property type="entry name" value="ZN(II)2CYS6 TRANSCRIPTION FACTOR (EUROFUNG)"/>
    <property type="match status" value="1"/>
</dbReference>
<dbReference type="Proteomes" id="UP001610335">
    <property type="component" value="Unassembled WGS sequence"/>
</dbReference>
<evidence type="ECO:0000256" key="2">
    <source>
        <dbReference type="ARBA" id="ARBA00023125"/>
    </source>
</evidence>
<dbReference type="PANTHER" id="PTHR47840">
    <property type="entry name" value="ZN(II)2CYS6 TRANSCRIPTION FACTOR (EUROFUNG)-RELATED"/>
    <property type="match status" value="1"/>
</dbReference>
<dbReference type="InterPro" id="IPR001138">
    <property type="entry name" value="Zn2Cys6_DnaBD"/>
</dbReference>
<protein>
    <recommendedName>
        <fullName evidence="5">Zn(2)-C6 fungal-type domain-containing protein</fullName>
    </recommendedName>
</protein>
<evidence type="ECO:0000259" key="5">
    <source>
        <dbReference type="PROSITE" id="PS50048"/>
    </source>
</evidence>
<evidence type="ECO:0000256" key="1">
    <source>
        <dbReference type="ARBA" id="ARBA00023015"/>
    </source>
</evidence>
<keyword evidence="7" id="KW-1185">Reference proteome</keyword>
<accession>A0ABR4IZR6</accession>
<evidence type="ECO:0000313" key="6">
    <source>
        <dbReference type="EMBL" id="KAL2833057.1"/>
    </source>
</evidence>
<organism evidence="6 7">
    <name type="scientific">Aspergillus cavernicola</name>
    <dbReference type="NCBI Taxonomy" id="176166"/>
    <lineage>
        <taxon>Eukaryota</taxon>
        <taxon>Fungi</taxon>
        <taxon>Dikarya</taxon>
        <taxon>Ascomycota</taxon>
        <taxon>Pezizomycotina</taxon>
        <taxon>Eurotiomycetes</taxon>
        <taxon>Eurotiomycetidae</taxon>
        <taxon>Eurotiales</taxon>
        <taxon>Aspergillaceae</taxon>
        <taxon>Aspergillus</taxon>
        <taxon>Aspergillus subgen. Nidulantes</taxon>
    </lineage>
</organism>
<dbReference type="InterPro" id="IPR036864">
    <property type="entry name" value="Zn2-C6_fun-type_DNA-bd_sf"/>
</dbReference>
<evidence type="ECO:0000256" key="4">
    <source>
        <dbReference type="ARBA" id="ARBA00023242"/>
    </source>
</evidence>
<dbReference type="SUPFAM" id="SSF57701">
    <property type="entry name" value="Zn2/Cys6 DNA-binding domain"/>
    <property type="match status" value="1"/>
</dbReference>
<dbReference type="EMBL" id="JBFXLS010000005">
    <property type="protein sequence ID" value="KAL2833057.1"/>
    <property type="molecule type" value="Genomic_DNA"/>
</dbReference>
<gene>
    <name evidence="6" type="ORF">BDW59DRAFT_169282</name>
</gene>
<feature type="domain" description="Zn(2)-C6 fungal-type" evidence="5">
    <location>
        <begin position="17"/>
        <end position="51"/>
    </location>
</feature>
<dbReference type="CDD" id="cd12148">
    <property type="entry name" value="fungal_TF_MHR"/>
    <property type="match status" value="1"/>
</dbReference>
<name>A0ABR4IZR6_9EURO</name>
<evidence type="ECO:0000313" key="7">
    <source>
        <dbReference type="Proteomes" id="UP001610335"/>
    </source>
</evidence>
<keyword evidence="4" id="KW-0539">Nucleus</keyword>
<keyword evidence="2" id="KW-0238">DNA-binding</keyword>
<sequence length="543" mass="61597">MPPPEAKRQRVRKGTHSCWECKRRKMKCVYTSLSNNAPCKPCQHRGSKCVSQEVPEHVWMSEAQPGRRLPGVPAPRSTISETSGYLDFYQALEEHHSGATVIPTAQGKRENLSRFLHKSLPSHEDIDKICKASRQPSVLADEILTIPYAALHKAGLKTTGSLLEIPEPDRHPVLIARYMLQLATVLQHLHPSLHEEITTLSEAPSVTMERLTNLAINLVTTKDDLLGSIEGLECIMIESMYQANFGSLRRSWVANRRAMGIAQLMGLDRSGHRTQFEVLDPNTRCYPQLMWFRITPRWGRLERIHCVLSSKILERNASSISDPTPHNHLMTRTLGLELQKAARSLPSKWWLAPTPLDPASTDPQSLFWDTRRLVAQVIHYNLLNQLHLPYMLRSSSTGRQFQYEYSRITCVNASREILSRFLTLRSFNNRVAYSCRTVDFLALMAAMTLLLAHLDSHSQHAETENLLAHQYVSDRAMIEQAHENMQLQVETVDVSVQGSETDDDDDDDAVVTVDIPYFGIVWIASRGMGRRRPPNTFTTSPKI</sequence>
<dbReference type="PROSITE" id="PS50048">
    <property type="entry name" value="ZN2_CY6_FUNGAL_2"/>
    <property type="match status" value="1"/>
</dbReference>
<dbReference type="Pfam" id="PF00172">
    <property type="entry name" value="Zn_clus"/>
    <property type="match status" value="1"/>
</dbReference>
<reference evidence="6 7" key="1">
    <citation type="submission" date="2024-07" db="EMBL/GenBank/DDBJ databases">
        <title>Section-level genome sequencing and comparative genomics of Aspergillus sections Usti and Cavernicolus.</title>
        <authorList>
            <consortium name="Lawrence Berkeley National Laboratory"/>
            <person name="Nybo J.L."/>
            <person name="Vesth T.C."/>
            <person name="Theobald S."/>
            <person name="Frisvad J.C."/>
            <person name="Larsen T.O."/>
            <person name="Kjaerboelling I."/>
            <person name="Rothschild-Mancinelli K."/>
            <person name="Lyhne E.K."/>
            <person name="Kogle M.E."/>
            <person name="Barry K."/>
            <person name="Clum A."/>
            <person name="Na H."/>
            <person name="Ledsgaard L."/>
            <person name="Lin J."/>
            <person name="Lipzen A."/>
            <person name="Kuo A."/>
            <person name="Riley R."/>
            <person name="Mondo S."/>
            <person name="LaButti K."/>
            <person name="Haridas S."/>
            <person name="Pangalinan J."/>
            <person name="Salamov A.A."/>
            <person name="Simmons B.A."/>
            <person name="Magnuson J.K."/>
            <person name="Chen J."/>
            <person name="Drula E."/>
            <person name="Henrissat B."/>
            <person name="Wiebenga A."/>
            <person name="Lubbers R.J."/>
            <person name="Gomes A.C."/>
            <person name="Makela M.R."/>
            <person name="Stajich J."/>
            <person name="Grigoriev I.V."/>
            <person name="Mortensen U.H."/>
            <person name="De vries R.P."/>
            <person name="Baker S.E."/>
            <person name="Andersen M.R."/>
        </authorList>
    </citation>
    <scope>NUCLEOTIDE SEQUENCE [LARGE SCALE GENOMIC DNA]</scope>
    <source>
        <strain evidence="6 7">CBS 600.67</strain>
    </source>
</reference>
<keyword evidence="3" id="KW-0804">Transcription</keyword>
<dbReference type="PROSITE" id="PS00463">
    <property type="entry name" value="ZN2_CY6_FUNGAL_1"/>
    <property type="match status" value="1"/>
</dbReference>
<keyword evidence="1" id="KW-0805">Transcription regulation</keyword>
<evidence type="ECO:0000256" key="3">
    <source>
        <dbReference type="ARBA" id="ARBA00023163"/>
    </source>
</evidence>